<name>A0A6C0HD81_9ZZZZ</name>
<dbReference type="CDD" id="cd15457">
    <property type="entry name" value="NADAR"/>
    <property type="match status" value="1"/>
</dbReference>
<protein>
    <recommendedName>
        <fullName evidence="2">NADAR domain-containing protein</fullName>
    </recommendedName>
</protein>
<dbReference type="InterPro" id="IPR037238">
    <property type="entry name" value="YbiA-like_sf"/>
</dbReference>
<proteinExistence type="predicted"/>
<feature type="compositionally biased region" description="Acidic residues" evidence="1">
    <location>
        <begin position="129"/>
        <end position="145"/>
    </location>
</feature>
<dbReference type="EMBL" id="MN739929">
    <property type="protein sequence ID" value="QHT78105.1"/>
    <property type="molecule type" value="Genomic_DNA"/>
</dbReference>
<organism evidence="3">
    <name type="scientific">viral metagenome</name>
    <dbReference type="NCBI Taxonomy" id="1070528"/>
    <lineage>
        <taxon>unclassified sequences</taxon>
        <taxon>metagenomes</taxon>
        <taxon>organismal metagenomes</taxon>
    </lineage>
</organism>
<feature type="region of interest" description="Disordered" evidence="1">
    <location>
        <begin position="126"/>
        <end position="145"/>
    </location>
</feature>
<evidence type="ECO:0000256" key="1">
    <source>
        <dbReference type="SAM" id="MobiDB-lite"/>
    </source>
</evidence>
<dbReference type="Gene3D" id="3.90.70.80">
    <property type="match status" value="1"/>
</dbReference>
<dbReference type="SUPFAM" id="SSF143990">
    <property type="entry name" value="YbiA-like"/>
    <property type="match status" value="1"/>
</dbReference>
<evidence type="ECO:0000313" key="3">
    <source>
        <dbReference type="EMBL" id="QHT78105.1"/>
    </source>
</evidence>
<dbReference type="AlphaFoldDB" id="A0A6C0HD81"/>
<dbReference type="Pfam" id="PF08719">
    <property type="entry name" value="NADAR"/>
    <property type="match status" value="1"/>
</dbReference>
<accession>A0A6C0HD81</accession>
<reference evidence="3" key="1">
    <citation type="journal article" date="2020" name="Nature">
        <title>Giant virus diversity and host interactions through global metagenomics.</title>
        <authorList>
            <person name="Schulz F."/>
            <person name="Roux S."/>
            <person name="Paez-Espino D."/>
            <person name="Jungbluth S."/>
            <person name="Walsh D.A."/>
            <person name="Denef V.J."/>
            <person name="McMahon K.D."/>
            <person name="Konstantinidis K.T."/>
            <person name="Eloe-Fadrosh E.A."/>
            <person name="Kyrpides N.C."/>
            <person name="Woyke T."/>
        </authorList>
    </citation>
    <scope>NUCLEOTIDE SEQUENCE</scope>
    <source>
        <strain evidence="3">GVMAG-M-3300023179-91</strain>
    </source>
</reference>
<dbReference type="Gene3D" id="1.10.357.40">
    <property type="entry name" value="YbiA-like"/>
    <property type="match status" value="1"/>
</dbReference>
<feature type="domain" description="NADAR" evidence="2">
    <location>
        <begin position="544"/>
        <end position="656"/>
    </location>
</feature>
<evidence type="ECO:0000259" key="2">
    <source>
        <dbReference type="Pfam" id="PF08719"/>
    </source>
</evidence>
<dbReference type="InterPro" id="IPR012816">
    <property type="entry name" value="NADAR"/>
</dbReference>
<sequence>MVLSRLDRSISYPELKRVDPDDLKKEANLYQIEFETAKIGKIEIIVAIGGAKNTFESKNVTYFPIYLVKTNKKVIQIGLYEIESTNVTEYTDENNNLEVEKMGEPLIYTFVTTEMLKNLRLKPETFFRDEEEEDEEEDEEPEEDIEVERQFLNENEGVIPDSRKDIFILTKGIPIPALLREETKKDAKAYKDAFRSTVKSEWIEKYMENDNYYILDNEGGGDCLFATVRDAFSQIGQQTSVVKLRNRLSEEATEKLFQNYKRQYEEAMQSVVSDTRKIAELEAAHQNFKDKYNATLDREEKKKLTEAGKKIKEQRERVIKEKMVSQQYAAEYKFMKKVNDLNAFKKKIRTCEFWGETWTLSTLERALNIKFIVLSSEAFKSGDKNNVLNCGQLNDSILESAGVFNPDYYIMVDHNGYHFKLIGYKKKQIFTFGEIPYDMKVKIVDKCMEQNAGAFSLIPEFQTFREELKGPSREKPRFEELSEAKIKGLYDDDVVFSFYDGSSGKKLPGKGAGEKIEPEMIREFAELAAVPDWRRKLDNSWGQPFTLNGNRWQTVEHYIQASKFKEHNREFYLSFALESGTALSTNAELAKDAGSKKGINKDTKELIRPVEVVVDPEFDDKVGEKALKDALYAKFSQNEDLKDLLLATKNAKLVYCKKCKEGKLAEELIFVRNALKKQ</sequence>